<dbReference type="Pfam" id="PF16076">
    <property type="entry name" value="Acyltransf_C"/>
    <property type="match status" value="1"/>
</dbReference>
<feature type="domain" description="Acyltransferase C-terminal" evidence="5">
    <location>
        <begin position="33"/>
        <end position="104"/>
    </location>
</feature>
<dbReference type="Proteomes" id="UP000271098">
    <property type="component" value="Unassembled WGS sequence"/>
</dbReference>
<keyword evidence="4" id="KW-0472">Membrane</keyword>
<feature type="transmembrane region" description="Helical" evidence="4">
    <location>
        <begin position="106"/>
        <end position="126"/>
    </location>
</feature>
<evidence type="ECO:0000313" key="7">
    <source>
        <dbReference type="Proteomes" id="UP000271098"/>
    </source>
</evidence>
<dbReference type="AlphaFoldDB" id="A0A183D5K7"/>
<evidence type="ECO:0000256" key="1">
    <source>
        <dbReference type="ARBA" id="ARBA00008655"/>
    </source>
</evidence>
<dbReference type="EMBL" id="UYRT01007202">
    <property type="protein sequence ID" value="VDK41814.1"/>
    <property type="molecule type" value="Genomic_DNA"/>
</dbReference>
<organism evidence="8">
    <name type="scientific">Gongylonema pulchrum</name>
    <dbReference type="NCBI Taxonomy" id="637853"/>
    <lineage>
        <taxon>Eukaryota</taxon>
        <taxon>Metazoa</taxon>
        <taxon>Ecdysozoa</taxon>
        <taxon>Nematoda</taxon>
        <taxon>Chromadorea</taxon>
        <taxon>Rhabditida</taxon>
        <taxon>Spirurina</taxon>
        <taxon>Spiruromorpha</taxon>
        <taxon>Spiruroidea</taxon>
        <taxon>Gongylonematidae</taxon>
        <taxon>Gongylonema</taxon>
    </lineage>
</organism>
<dbReference type="PANTHER" id="PTHR10983">
    <property type="entry name" value="1-ACYLGLYCEROL-3-PHOSPHATE ACYLTRANSFERASE-RELATED"/>
    <property type="match status" value="1"/>
</dbReference>
<dbReference type="GO" id="GO:0016746">
    <property type="term" value="F:acyltransferase activity"/>
    <property type="evidence" value="ECO:0007669"/>
    <property type="project" value="UniProtKB-KW"/>
</dbReference>
<accession>A0A183D5K7</accession>
<keyword evidence="7" id="KW-1185">Reference proteome</keyword>
<evidence type="ECO:0000256" key="2">
    <source>
        <dbReference type="ARBA" id="ARBA00022679"/>
    </source>
</evidence>
<dbReference type="WBParaSite" id="GPUH_0000400501-mRNA-1">
    <property type="protein sequence ID" value="GPUH_0000400501-mRNA-1"/>
    <property type="gene ID" value="GPUH_0000400501"/>
</dbReference>
<feature type="transmembrane region" description="Helical" evidence="4">
    <location>
        <begin position="132"/>
        <end position="151"/>
    </location>
</feature>
<keyword evidence="3" id="KW-0012">Acyltransferase</keyword>
<name>A0A183D5K7_9BILA</name>
<proteinExistence type="inferred from homology"/>
<dbReference type="GO" id="GO:0036149">
    <property type="term" value="P:phosphatidylinositol acyl-chain remodeling"/>
    <property type="evidence" value="ECO:0007669"/>
    <property type="project" value="TreeGrafter"/>
</dbReference>
<evidence type="ECO:0000256" key="4">
    <source>
        <dbReference type="SAM" id="Phobius"/>
    </source>
</evidence>
<evidence type="ECO:0000313" key="6">
    <source>
        <dbReference type="EMBL" id="VDK41814.1"/>
    </source>
</evidence>
<sequence length="172" mass="20540">KKSANILGDYIDCIYNVTIAYPVNIVQSEIDLILKGQAPRQVRFHIERIDIARVPNSDRDIANWINKLWIEKDEKLDAFYSQQLPRHHFPGDKDKFVWEEEKPLHVIVKLFIFCFWVSVIPIWLFHLTFLRFVQLGFVYFVAVYCYIYCKYGGIEQMVYMKWRHAMRAGTTD</sequence>
<evidence type="ECO:0000259" key="5">
    <source>
        <dbReference type="Pfam" id="PF16076"/>
    </source>
</evidence>
<keyword evidence="4" id="KW-0812">Transmembrane</keyword>
<gene>
    <name evidence="6" type="ORF">GPUH_LOCUS3994</name>
</gene>
<evidence type="ECO:0000313" key="8">
    <source>
        <dbReference type="WBParaSite" id="GPUH_0000400501-mRNA-1"/>
    </source>
</evidence>
<dbReference type="GO" id="GO:0005783">
    <property type="term" value="C:endoplasmic reticulum"/>
    <property type="evidence" value="ECO:0007669"/>
    <property type="project" value="TreeGrafter"/>
</dbReference>
<reference evidence="6 7" key="2">
    <citation type="submission" date="2018-11" db="EMBL/GenBank/DDBJ databases">
        <authorList>
            <consortium name="Pathogen Informatics"/>
        </authorList>
    </citation>
    <scope>NUCLEOTIDE SEQUENCE [LARGE SCALE GENOMIC DNA]</scope>
</reference>
<evidence type="ECO:0000256" key="3">
    <source>
        <dbReference type="ARBA" id="ARBA00023315"/>
    </source>
</evidence>
<dbReference type="InterPro" id="IPR032098">
    <property type="entry name" value="Acyltransf_C"/>
</dbReference>
<dbReference type="PANTHER" id="PTHR10983:SF20">
    <property type="entry name" value="LYSOPHOSPHATIDYLINOSITOL ACYLTRANSFERASE 10"/>
    <property type="match status" value="1"/>
</dbReference>
<protein>
    <submittedName>
        <fullName evidence="8">Acyltransf_C domain-containing protein</fullName>
    </submittedName>
</protein>
<dbReference type="OrthoDB" id="186786at2759"/>
<keyword evidence="4" id="KW-1133">Transmembrane helix</keyword>
<comment type="similarity">
    <text evidence="1">Belongs to the 1-acyl-sn-glycerol-3-phosphate acyltransferase family.</text>
</comment>
<reference evidence="8" key="1">
    <citation type="submission" date="2016-06" db="UniProtKB">
        <authorList>
            <consortium name="WormBaseParasite"/>
        </authorList>
    </citation>
    <scope>IDENTIFICATION</scope>
</reference>
<keyword evidence="2" id="KW-0808">Transferase</keyword>